<feature type="non-terminal residue" evidence="2">
    <location>
        <position position="1"/>
    </location>
</feature>
<accession>A0AAE0JDS1</accession>
<gene>
    <name evidence="2" type="ORF">B0H65DRAFT_429508</name>
</gene>
<evidence type="ECO:0000313" key="3">
    <source>
        <dbReference type="Proteomes" id="UP001278500"/>
    </source>
</evidence>
<dbReference type="Proteomes" id="UP001278500">
    <property type="component" value="Unassembled WGS sequence"/>
</dbReference>
<dbReference type="Pfam" id="PF20150">
    <property type="entry name" value="2EXR"/>
    <property type="match status" value="1"/>
</dbReference>
<reference evidence="2" key="2">
    <citation type="submission" date="2023-06" db="EMBL/GenBank/DDBJ databases">
        <authorList>
            <consortium name="Lawrence Berkeley National Laboratory"/>
            <person name="Haridas S."/>
            <person name="Hensen N."/>
            <person name="Bonometti L."/>
            <person name="Westerberg I."/>
            <person name="Brannstrom I.O."/>
            <person name="Guillou S."/>
            <person name="Cros-Aarteil S."/>
            <person name="Calhoun S."/>
            <person name="Kuo A."/>
            <person name="Mondo S."/>
            <person name="Pangilinan J."/>
            <person name="Riley R."/>
            <person name="Labutti K."/>
            <person name="Andreopoulos B."/>
            <person name="Lipzen A."/>
            <person name="Chen C."/>
            <person name="Yanf M."/>
            <person name="Daum C."/>
            <person name="Ng V."/>
            <person name="Clum A."/>
            <person name="Steindorff A."/>
            <person name="Ohm R."/>
            <person name="Martin F."/>
            <person name="Silar P."/>
            <person name="Natvig D."/>
            <person name="Lalanne C."/>
            <person name="Gautier V."/>
            <person name="Ament-Velasquez S.L."/>
            <person name="Kruys A."/>
            <person name="Hutchinson M.I."/>
            <person name="Powell A.J."/>
            <person name="Barry K."/>
            <person name="Miller A.N."/>
            <person name="Grigoriev I.V."/>
            <person name="Debuchy R."/>
            <person name="Gladieux P."/>
            <person name="Thoren M.H."/>
            <person name="Johannesson H."/>
        </authorList>
    </citation>
    <scope>NUCLEOTIDE SEQUENCE</scope>
    <source>
        <strain evidence="2">CBS 560.94</strain>
    </source>
</reference>
<evidence type="ECO:0000313" key="2">
    <source>
        <dbReference type="EMBL" id="KAK3343326.1"/>
    </source>
</evidence>
<dbReference type="PANTHER" id="PTHR35910:SF1">
    <property type="entry name" value="2EXR DOMAIN-CONTAINING PROTEIN"/>
    <property type="match status" value="1"/>
</dbReference>
<organism evidence="2 3">
    <name type="scientific">Neurospora tetraspora</name>
    <dbReference type="NCBI Taxonomy" id="94610"/>
    <lineage>
        <taxon>Eukaryota</taxon>
        <taxon>Fungi</taxon>
        <taxon>Dikarya</taxon>
        <taxon>Ascomycota</taxon>
        <taxon>Pezizomycotina</taxon>
        <taxon>Sordariomycetes</taxon>
        <taxon>Sordariomycetidae</taxon>
        <taxon>Sordariales</taxon>
        <taxon>Sordariaceae</taxon>
        <taxon>Neurospora</taxon>
    </lineage>
</organism>
<dbReference type="PANTHER" id="PTHR35910">
    <property type="entry name" value="2EXR DOMAIN-CONTAINING PROTEIN"/>
    <property type="match status" value="1"/>
</dbReference>
<dbReference type="AlphaFoldDB" id="A0AAE0JDS1"/>
<keyword evidence="3" id="KW-1185">Reference proteome</keyword>
<dbReference type="InterPro" id="IPR045518">
    <property type="entry name" value="2EXR"/>
</dbReference>
<evidence type="ECO:0000259" key="1">
    <source>
        <dbReference type="Pfam" id="PF20150"/>
    </source>
</evidence>
<protein>
    <recommendedName>
        <fullName evidence="1">2EXR domain-containing protein</fullName>
    </recommendedName>
</protein>
<name>A0AAE0JDS1_9PEZI</name>
<proteinExistence type="predicted"/>
<feature type="domain" description="2EXR" evidence="1">
    <location>
        <begin position="2"/>
        <end position="94"/>
    </location>
</feature>
<reference evidence="2" key="1">
    <citation type="journal article" date="2023" name="Mol. Phylogenet. Evol.">
        <title>Genome-scale phylogeny and comparative genomics of the fungal order Sordariales.</title>
        <authorList>
            <person name="Hensen N."/>
            <person name="Bonometti L."/>
            <person name="Westerberg I."/>
            <person name="Brannstrom I.O."/>
            <person name="Guillou S."/>
            <person name="Cros-Aarteil S."/>
            <person name="Calhoun S."/>
            <person name="Haridas S."/>
            <person name="Kuo A."/>
            <person name="Mondo S."/>
            <person name="Pangilinan J."/>
            <person name="Riley R."/>
            <person name="LaButti K."/>
            <person name="Andreopoulos B."/>
            <person name="Lipzen A."/>
            <person name="Chen C."/>
            <person name="Yan M."/>
            <person name="Daum C."/>
            <person name="Ng V."/>
            <person name="Clum A."/>
            <person name="Steindorff A."/>
            <person name="Ohm R.A."/>
            <person name="Martin F."/>
            <person name="Silar P."/>
            <person name="Natvig D.O."/>
            <person name="Lalanne C."/>
            <person name="Gautier V."/>
            <person name="Ament-Velasquez S.L."/>
            <person name="Kruys A."/>
            <person name="Hutchinson M.I."/>
            <person name="Powell A.J."/>
            <person name="Barry K."/>
            <person name="Miller A.N."/>
            <person name="Grigoriev I.V."/>
            <person name="Debuchy R."/>
            <person name="Gladieux P."/>
            <person name="Hiltunen Thoren M."/>
            <person name="Johannesson H."/>
        </authorList>
    </citation>
    <scope>NUCLEOTIDE SEQUENCE</scope>
    <source>
        <strain evidence="2">CBS 560.94</strain>
    </source>
</reference>
<dbReference type="GeneID" id="87861982"/>
<sequence>TFHLFPRLPIELRLMIWEATISPRIIDVRASTYNDDDDGVTPAPPILHTCRESRNVGLHIQGGYQFSNLSLPYFDGSLYGRPRYIWVNFELDMIDIGGPSTWLFNEYRPNIKRLRIELHHHRAERAGYVWRKRDVRLLETKIREKFGQLREICVCIPCEYAHLGLPPDWLPGGSDGAFMEGWRSMDWGRSCRDGDEDTDGERGEDGKTDGDMWVLVLKKINAIGNLREPE</sequence>
<dbReference type="EMBL" id="JAUEPP010000005">
    <property type="protein sequence ID" value="KAK3343326.1"/>
    <property type="molecule type" value="Genomic_DNA"/>
</dbReference>
<comment type="caution">
    <text evidence="2">The sequence shown here is derived from an EMBL/GenBank/DDBJ whole genome shotgun (WGS) entry which is preliminary data.</text>
</comment>
<dbReference type="RefSeq" id="XP_062681119.1">
    <property type="nucleotide sequence ID" value="XM_062824828.1"/>
</dbReference>